<dbReference type="WBParaSite" id="jg13101">
    <property type="protein sequence ID" value="jg13101"/>
    <property type="gene ID" value="jg13101"/>
</dbReference>
<dbReference type="Gene3D" id="1.20.120.1240">
    <property type="entry name" value="Dynamin, middle domain"/>
    <property type="match status" value="1"/>
</dbReference>
<organism evidence="2 3">
    <name type="scientific">Ditylenchus dipsaci</name>
    <dbReference type="NCBI Taxonomy" id="166011"/>
    <lineage>
        <taxon>Eukaryota</taxon>
        <taxon>Metazoa</taxon>
        <taxon>Ecdysozoa</taxon>
        <taxon>Nematoda</taxon>
        <taxon>Chromadorea</taxon>
        <taxon>Rhabditida</taxon>
        <taxon>Tylenchina</taxon>
        <taxon>Tylenchomorpha</taxon>
        <taxon>Sphaerularioidea</taxon>
        <taxon>Anguinidae</taxon>
        <taxon>Anguininae</taxon>
        <taxon>Ditylenchus</taxon>
    </lineage>
</organism>
<dbReference type="GO" id="GO:0005737">
    <property type="term" value="C:cytoplasm"/>
    <property type="evidence" value="ECO:0007669"/>
    <property type="project" value="TreeGrafter"/>
</dbReference>
<dbReference type="Proteomes" id="UP000887574">
    <property type="component" value="Unplaced"/>
</dbReference>
<protein>
    <submittedName>
        <fullName evidence="3">GED domain-containing protein</fullName>
    </submittedName>
</protein>
<dbReference type="Pfam" id="PF02212">
    <property type="entry name" value="GED"/>
    <property type="match status" value="1"/>
</dbReference>
<dbReference type="Pfam" id="PF01031">
    <property type="entry name" value="Dynamin_M"/>
    <property type="match status" value="1"/>
</dbReference>
<dbReference type="InterPro" id="IPR003130">
    <property type="entry name" value="GED"/>
</dbReference>
<dbReference type="PROSITE" id="PS51388">
    <property type="entry name" value="GED"/>
    <property type="match status" value="1"/>
</dbReference>
<dbReference type="PANTHER" id="PTHR11566">
    <property type="entry name" value="DYNAMIN"/>
    <property type="match status" value="1"/>
</dbReference>
<proteinExistence type="predicted"/>
<evidence type="ECO:0000259" key="1">
    <source>
        <dbReference type="PROSITE" id="PS51388"/>
    </source>
</evidence>
<name>A0A915CWW3_9BILA</name>
<dbReference type="GO" id="GO:0016020">
    <property type="term" value="C:membrane"/>
    <property type="evidence" value="ECO:0007669"/>
    <property type="project" value="TreeGrafter"/>
</dbReference>
<feature type="domain" description="GED" evidence="1">
    <location>
        <begin position="157"/>
        <end position="246"/>
    </location>
</feature>
<evidence type="ECO:0000313" key="3">
    <source>
        <dbReference type="WBParaSite" id="jg13101"/>
    </source>
</evidence>
<evidence type="ECO:0000313" key="2">
    <source>
        <dbReference type="Proteomes" id="UP000887574"/>
    </source>
</evidence>
<dbReference type="GO" id="GO:0008017">
    <property type="term" value="F:microtubule binding"/>
    <property type="evidence" value="ECO:0007669"/>
    <property type="project" value="TreeGrafter"/>
</dbReference>
<dbReference type="GO" id="GO:0005525">
    <property type="term" value="F:GTP binding"/>
    <property type="evidence" value="ECO:0007669"/>
    <property type="project" value="InterPro"/>
</dbReference>
<dbReference type="SMART" id="SM00302">
    <property type="entry name" value="GED"/>
    <property type="match status" value="1"/>
</dbReference>
<keyword evidence="2" id="KW-1185">Reference proteome</keyword>
<dbReference type="GO" id="GO:0003924">
    <property type="term" value="F:GTPase activity"/>
    <property type="evidence" value="ECO:0007669"/>
    <property type="project" value="InterPro"/>
</dbReference>
<dbReference type="InterPro" id="IPR022812">
    <property type="entry name" value="Dynamin"/>
</dbReference>
<accession>A0A915CWW3</accession>
<reference evidence="3" key="1">
    <citation type="submission" date="2022-11" db="UniProtKB">
        <authorList>
            <consortium name="WormBaseParasite"/>
        </authorList>
    </citation>
    <scope>IDENTIFICATION</scope>
</reference>
<dbReference type="InterPro" id="IPR020850">
    <property type="entry name" value="GED_dom"/>
</dbReference>
<dbReference type="InterPro" id="IPR000375">
    <property type="entry name" value="Dynamin_stalk"/>
</dbReference>
<dbReference type="AlphaFoldDB" id="A0A915CWW3"/>
<dbReference type="GO" id="GO:0005874">
    <property type="term" value="C:microtubule"/>
    <property type="evidence" value="ECO:0007669"/>
    <property type="project" value="TreeGrafter"/>
</dbReference>
<sequence length="257" mass="29948">MGTNIRVIYEKDFYDELKSMKCLENMSDEHFQTAIENQDGIRSPYFSPRPIFEKVVLKEILEMKKPSKRILLAVQAELLNGVRLCKDQVPEFKRFPKIYEAIKEVVVDVLKNDLKPETEKHIEVIFERKSAFPYSADKTKRFFSFDRMDEIQEDAQDVIIRQMIEKYFDMVRSAILDDVPQTINVFLINKLMTVMNRILAPRLIVQKDQLVVESPEIAKKRAEGKKKIEDITSAKAIIEEIEALQNNSTDNVSVREG</sequence>